<feature type="transmembrane region" description="Helical" evidence="1">
    <location>
        <begin position="6"/>
        <end position="25"/>
    </location>
</feature>
<keyword evidence="1" id="KW-0472">Membrane</keyword>
<reference evidence="2 3" key="1">
    <citation type="submission" date="2019-08" db="EMBL/GenBank/DDBJ databases">
        <authorList>
            <person name="Liang Q."/>
        </authorList>
    </citation>
    <scope>NUCLEOTIDE SEQUENCE [LARGE SCALE GENOMIC DNA]</scope>
    <source>
        <strain evidence="2 3">V1718</strain>
    </source>
</reference>
<accession>A0A5B8Y0E9</accession>
<dbReference type="KEGG" id="bbae:FRD01_21780"/>
<proteinExistence type="predicted"/>
<keyword evidence="1" id="KW-0812">Transmembrane</keyword>
<sequence>MEIDWILVIYSIGLLGALLSLAKVFSIWESRANDQGLEMYSEKTTKTGAIRNVFGRRTIEIEASADDFTHSVEICDTRKQSYTRIMIDFPDRVKQGITLMTEADQGVIKRFLHLQETKIGHEAFDSQFLILAPSQERAESLITNKFRRQVVDLKSRFDEVKVSQEGVFLYTTKPLAGDELTDALEGALNLAREYFRRVTELEAEEKAQADAMLDQAPSVDTAF</sequence>
<gene>
    <name evidence="2" type="ORF">FRD01_21780</name>
</gene>
<keyword evidence="1" id="KW-1133">Transmembrane helix</keyword>
<evidence type="ECO:0000313" key="2">
    <source>
        <dbReference type="EMBL" id="QED29813.1"/>
    </source>
</evidence>
<name>A0A5B8Y0E9_9DELT</name>
<dbReference type="EMBL" id="CP042467">
    <property type="protein sequence ID" value="QED29813.1"/>
    <property type="molecule type" value="Genomic_DNA"/>
</dbReference>
<evidence type="ECO:0000256" key="1">
    <source>
        <dbReference type="SAM" id="Phobius"/>
    </source>
</evidence>
<organism evidence="2 3">
    <name type="scientific">Microvenator marinus</name>
    <dbReference type="NCBI Taxonomy" id="2600177"/>
    <lineage>
        <taxon>Bacteria</taxon>
        <taxon>Deltaproteobacteria</taxon>
        <taxon>Bradymonadales</taxon>
        <taxon>Microvenatoraceae</taxon>
        <taxon>Microvenator</taxon>
    </lineage>
</organism>
<keyword evidence="3" id="KW-1185">Reference proteome</keyword>
<dbReference type="Proteomes" id="UP000321595">
    <property type="component" value="Chromosome"/>
</dbReference>
<protein>
    <submittedName>
        <fullName evidence="2">Uncharacterized protein</fullName>
    </submittedName>
</protein>
<dbReference type="RefSeq" id="WP_146963046.1">
    <property type="nucleotide sequence ID" value="NZ_CP042467.1"/>
</dbReference>
<dbReference type="AlphaFoldDB" id="A0A5B8Y0E9"/>
<evidence type="ECO:0000313" key="3">
    <source>
        <dbReference type="Proteomes" id="UP000321595"/>
    </source>
</evidence>